<proteinExistence type="predicted"/>
<accession>A0A8X6S4J9</accession>
<protein>
    <submittedName>
        <fullName evidence="1">Uncharacterized protein</fullName>
    </submittedName>
</protein>
<dbReference type="AlphaFoldDB" id="A0A8X6S4J9"/>
<dbReference type="Proteomes" id="UP000887159">
    <property type="component" value="Unassembled WGS sequence"/>
</dbReference>
<comment type="caution">
    <text evidence="1">The sequence shown here is derived from an EMBL/GenBank/DDBJ whole genome shotgun (WGS) entry which is preliminary data.</text>
</comment>
<dbReference type="EMBL" id="BMAU01021259">
    <property type="protein sequence ID" value="GFY06371.1"/>
    <property type="molecule type" value="Genomic_DNA"/>
</dbReference>
<gene>
    <name evidence="1" type="ORF">TNCV_3651581</name>
</gene>
<evidence type="ECO:0000313" key="1">
    <source>
        <dbReference type="EMBL" id="GFY06371.1"/>
    </source>
</evidence>
<sequence length="72" mass="7329">MQGRTATSWTLSQEVGFFAAQQTAPSSVGSITMEGSVSGGTSPVCIGPGVMVWTAIGYTNIPGTASVTFLRS</sequence>
<reference evidence="1" key="1">
    <citation type="submission" date="2020-08" db="EMBL/GenBank/DDBJ databases">
        <title>Multicomponent nature underlies the extraordinary mechanical properties of spider dragline silk.</title>
        <authorList>
            <person name="Kono N."/>
            <person name="Nakamura H."/>
            <person name="Mori M."/>
            <person name="Yoshida Y."/>
            <person name="Ohtoshi R."/>
            <person name="Malay A.D."/>
            <person name="Moran D.A.P."/>
            <person name="Tomita M."/>
            <person name="Numata K."/>
            <person name="Arakawa K."/>
        </authorList>
    </citation>
    <scope>NUCLEOTIDE SEQUENCE</scope>
</reference>
<name>A0A8X6S4J9_TRICX</name>
<keyword evidence="2" id="KW-1185">Reference proteome</keyword>
<evidence type="ECO:0000313" key="2">
    <source>
        <dbReference type="Proteomes" id="UP000887159"/>
    </source>
</evidence>
<organism evidence="1 2">
    <name type="scientific">Trichonephila clavipes</name>
    <name type="common">Golden silk orbweaver</name>
    <name type="synonym">Nephila clavipes</name>
    <dbReference type="NCBI Taxonomy" id="2585209"/>
    <lineage>
        <taxon>Eukaryota</taxon>
        <taxon>Metazoa</taxon>
        <taxon>Ecdysozoa</taxon>
        <taxon>Arthropoda</taxon>
        <taxon>Chelicerata</taxon>
        <taxon>Arachnida</taxon>
        <taxon>Araneae</taxon>
        <taxon>Araneomorphae</taxon>
        <taxon>Entelegynae</taxon>
        <taxon>Araneoidea</taxon>
        <taxon>Nephilidae</taxon>
        <taxon>Trichonephila</taxon>
    </lineage>
</organism>